<dbReference type="Proteomes" id="UP001064048">
    <property type="component" value="Chromosome Z"/>
</dbReference>
<gene>
    <name evidence="1" type="ORF">MSG28_000597</name>
</gene>
<protein>
    <submittedName>
        <fullName evidence="1">Uncharacterized protein</fullName>
    </submittedName>
</protein>
<sequence>MTAVKRVYERTVGTVRKENQRSPIPHEIPPSPAMYVECGGSANSTPSSGYQFSVQVSIEDNFSEHHYGNKKRTLRLLCGLNDLCAA</sequence>
<evidence type="ECO:0000313" key="1">
    <source>
        <dbReference type="EMBL" id="KAI8430266.1"/>
    </source>
</evidence>
<accession>A0ACC0K1K0</accession>
<reference evidence="1 2" key="1">
    <citation type="journal article" date="2022" name="Genome Biol. Evol.">
        <title>The Spruce Budworm Genome: Reconstructing the Evolutionary History of Antifreeze Proteins.</title>
        <authorList>
            <person name="Beliveau C."/>
            <person name="Gagne P."/>
            <person name="Picq S."/>
            <person name="Vernygora O."/>
            <person name="Keeling C.I."/>
            <person name="Pinkney K."/>
            <person name="Doucet D."/>
            <person name="Wen F."/>
            <person name="Johnston J.S."/>
            <person name="Maaroufi H."/>
            <person name="Boyle B."/>
            <person name="Laroche J."/>
            <person name="Dewar K."/>
            <person name="Juretic N."/>
            <person name="Blackburn G."/>
            <person name="Nisole A."/>
            <person name="Brunet B."/>
            <person name="Brandao M."/>
            <person name="Lumley L."/>
            <person name="Duan J."/>
            <person name="Quan G."/>
            <person name="Lucarotti C.J."/>
            <person name="Roe A.D."/>
            <person name="Sperling F.A.H."/>
            <person name="Levesque R.C."/>
            <person name="Cusson M."/>
        </authorList>
    </citation>
    <scope>NUCLEOTIDE SEQUENCE [LARGE SCALE GENOMIC DNA]</scope>
    <source>
        <strain evidence="1">Glfc:IPQL:Cfum</strain>
    </source>
</reference>
<proteinExistence type="predicted"/>
<name>A0ACC0K1K0_CHOFU</name>
<organism evidence="1 2">
    <name type="scientific">Choristoneura fumiferana</name>
    <name type="common">Spruce budworm moth</name>
    <name type="synonym">Archips fumiferana</name>
    <dbReference type="NCBI Taxonomy" id="7141"/>
    <lineage>
        <taxon>Eukaryota</taxon>
        <taxon>Metazoa</taxon>
        <taxon>Ecdysozoa</taxon>
        <taxon>Arthropoda</taxon>
        <taxon>Hexapoda</taxon>
        <taxon>Insecta</taxon>
        <taxon>Pterygota</taxon>
        <taxon>Neoptera</taxon>
        <taxon>Endopterygota</taxon>
        <taxon>Lepidoptera</taxon>
        <taxon>Glossata</taxon>
        <taxon>Ditrysia</taxon>
        <taxon>Tortricoidea</taxon>
        <taxon>Tortricidae</taxon>
        <taxon>Tortricinae</taxon>
        <taxon>Choristoneura</taxon>
    </lineage>
</organism>
<keyword evidence="2" id="KW-1185">Reference proteome</keyword>
<comment type="caution">
    <text evidence="1">The sequence shown here is derived from an EMBL/GenBank/DDBJ whole genome shotgun (WGS) entry which is preliminary data.</text>
</comment>
<evidence type="ECO:0000313" key="2">
    <source>
        <dbReference type="Proteomes" id="UP001064048"/>
    </source>
</evidence>
<dbReference type="EMBL" id="CM046131">
    <property type="protein sequence ID" value="KAI8430266.1"/>
    <property type="molecule type" value="Genomic_DNA"/>
</dbReference>